<dbReference type="GO" id="GO:0009055">
    <property type="term" value="F:electron transfer activity"/>
    <property type="evidence" value="ECO:0007669"/>
    <property type="project" value="InterPro"/>
</dbReference>
<keyword evidence="3" id="KW-0813">Transport</keyword>
<keyword evidence="4" id="KW-1003">Cell membrane</keyword>
<name>A0A5Q0BLL8_9GAMM</name>
<comment type="function">
    <text evidence="12">Probable b-type cytochrome.</text>
</comment>
<evidence type="ECO:0000256" key="4">
    <source>
        <dbReference type="ARBA" id="ARBA00022475"/>
    </source>
</evidence>
<feature type="transmembrane region" description="Helical" evidence="13">
    <location>
        <begin position="61"/>
        <end position="80"/>
    </location>
</feature>
<evidence type="ECO:0000259" key="14">
    <source>
        <dbReference type="Pfam" id="PF01292"/>
    </source>
</evidence>
<dbReference type="InterPro" id="IPR000516">
    <property type="entry name" value="Ni-dep_Hydgase_cyt-B"/>
</dbReference>
<sequence length="229" mass="26329">MSAISPLDKPVYVYELPVRLWHGVNALALVVLAITGYLIASPPVVSVYDEASQHFLLGNIRFAHFSAGYVLALGFIGRVYWAFVGNEYARQLFVPEVYKLKWWDDLWHEVLWYLFLVKEPRKHIGHNPLAGLALFIFYVLGALFMIVTGFALYGEGLGQGSWADRLFGWVIPLLGQSQGAHTWHHVGMWYLVVFTMTHIYVAVRENLMSRQSLLSTMKDGWRRWKDDRP</sequence>
<dbReference type="PANTHER" id="PTHR30485">
    <property type="entry name" value="NI/FE-HYDROGENASE 1 B-TYPE CYTOCHROME SUBUNIT"/>
    <property type="match status" value="1"/>
</dbReference>
<keyword evidence="11 13" id="KW-0472">Membrane</keyword>
<keyword evidence="5" id="KW-0349">Heme</keyword>
<evidence type="ECO:0000256" key="1">
    <source>
        <dbReference type="ARBA" id="ARBA00004651"/>
    </source>
</evidence>
<dbReference type="RefSeq" id="WP_153250790.1">
    <property type="nucleotide sequence ID" value="NZ_CP044205.1"/>
</dbReference>
<feature type="transmembrane region" description="Helical" evidence="13">
    <location>
        <begin position="183"/>
        <end position="203"/>
    </location>
</feature>
<dbReference type="Pfam" id="PF01292">
    <property type="entry name" value="Ni_hydr_CYTB"/>
    <property type="match status" value="1"/>
</dbReference>
<proteinExistence type="inferred from homology"/>
<dbReference type="EMBL" id="CP044205">
    <property type="protein sequence ID" value="QFY44825.1"/>
    <property type="molecule type" value="Genomic_DNA"/>
</dbReference>
<evidence type="ECO:0000256" key="11">
    <source>
        <dbReference type="ARBA" id="ARBA00023136"/>
    </source>
</evidence>
<dbReference type="GO" id="GO:0022904">
    <property type="term" value="P:respiratory electron transport chain"/>
    <property type="evidence" value="ECO:0007669"/>
    <property type="project" value="InterPro"/>
</dbReference>
<dbReference type="SUPFAM" id="SSF81342">
    <property type="entry name" value="Transmembrane di-heme cytochromes"/>
    <property type="match status" value="1"/>
</dbReference>
<comment type="similarity">
    <text evidence="2">Belongs to the HupC/HyaC/HydC family.</text>
</comment>
<dbReference type="FunFam" id="1.20.950.20:FF:000003">
    <property type="entry name" value="Ni/Fe-hydrogenase 1 b-type cytochrome subunit"/>
    <property type="match status" value="1"/>
</dbReference>
<evidence type="ECO:0000256" key="13">
    <source>
        <dbReference type="SAM" id="Phobius"/>
    </source>
</evidence>
<keyword evidence="8" id="KW-0249">Electron transport</keyword>
<feature type="transmembrane region" description="Helical" evidence="13">
    <location>
        <begin position="129"/>
        <end position="153"/>
    </location>
</feature>
<gene>
    <name evidence="15" type="primary">cybH</name>
    <name evidence="15" type="ORF">F6R98_21130</name>
</gene>
<dbReference type="GO" id="GO:0005506">
    <property type="term" value="F:iron ion binding"/>
    <property type="evidence" value="ECO:0007669"/>
    <property type="project" value="InterPro"/>
</dbReference>
<keyword evidence="9 13" id="KW-1133">Transmembrane helix</keyword>
<dbReference type="GO" id="GO:0005886">
    <property type="term" value="C:plasma membrane"/>
    <property type="evidence" value="ECO:0007669"/>
    <property type="project" value="UniProtKB-SubCell"/>
</dbReference>
<dbReference type="InterPro" id="IPR051542">
    <property type="entry name" value="Hydrogenase_cytochrome"/>
</dbReference>
<evidence type="ECO:0000256" key="3">
    <source>
        <dbReference type="ARBA" id="ARBA00022448"/>
    </source>
</evidence>
<organism evidence="15 16">
    <name type="scientific">Candidatus Methylospira mobilis</name>
    <dbReference type="NCBI Taxonomy" id="1808979"/>
    <lineage>
        <taxon>Bacteria</taxon>
        <taxon>Pseudomonadati</taxon>
        <taxon>Pseudomonadota</taxon>
        <taxon>Gammaproteobacteria</taxon>
        <taxon>Methylococcales</taxon>
        <taxon>Methylococcaceae</taxon>
        <taxon>Candidatus Methylospira</taxon>
    </lineage>
</organism>
<dbReference type="InParanoid" id="A0A5Q0BLL8"/>
<evidence type="ECO:0000256" key="2">
    <source>
        <dbReference type="ARBA" id="ARBA00008622"/>
    </source>
</evidence>
<dbReference type="Gene3D" id="1.20.950.20">
    <property type="entry name" value="Transmembrane di-heme cytochromes, Chain C"/>
    <property type="match status" value="1"/>
</dbReference>
<dbReference type="Proteomes" id="UP000325755">
    <property type="component" value="Chromosome"/>
</dbReference>
<comment type="subcellular location">
    <subcellularLocation>
        <location evidence="1">Cell membrane</location>
        <topology evidence="1">Multi-pass membrane protein</topology>
    </subcellularLocation>
</comment>
<accession>A0A5Q0BLL8</accession>
<protein>
    <submittedName>
        <fullName evidence="15">Ni/Fe-hydrogenase, b-type cytochrome subunit</fullName>
    </submittedName>
</protein>
<evidence type="ECO:0000256" key="10">
    <source>
        <dbReference type="ARBA" id="ARBA00023004"/>
    </source>
</evidence>
<dbReference type="AlphaFoldDB" id="A0A5Q0BLL8"/>
<evidence type="ECO:0000256" key="5">
    <source>
        <dbReference type="ARBA" id="ARBA00022617"/>
    </source>
</evidence>
<dbReference type="InterPro" id="IPR016174">
    <property type="entry name" value="Di-haem_cyt_TM"/>
</dbReference>
<dbReference type="FunCoup" id="A0A5Q0BLL8">
    <property type="interactions" value="188"/>
</dbReference>
<evidence type="ECO:0000256" key="9">
    <source>
        <dbReference type="ARBA" id="ARBA00022989"/>
    </source>
</evidence>
<evidence type="ECO:0000256" key="8">
    <source>
        <dbReference type="ARBA" id="ARBA00022982"/>
    </source>
</evidence>
<dbReference type="PRINTS" id="PR00161">
    <property type="entry name" value="NIHGNASECYTB"/>
</dbReference>
<feature type="domain" description="Cytochrome b561 bacterial/Ni-hydrogenase" evidence="14">
    <location>
        <begin position="13"/>
        <end position="219"/>
    </location>
</feature>
<feature type="transmembrane region" description="Helical" evidence="13">
    <location>
        <begin position="20"/>
        <end position="40"/>
    </location>
</feature>
<evidence type="ECO:0000256" key="7">
    <source>
        <dbReference type="ARBA" id="ARBA00022723"/>
    </source>
</evidence>
<reference evidence="15 16" key="1">
    <citation type="submission" date="2019-09" db="EMBL/GenBank/DDBJ databases">
        <title>Ecophysiology of the spiral-shaped methanotroph Methylospira mobilis as revealed by the complete genome sequence.</title>
        <authorList>
            <person name="Oshkin I.Y."/>
            <person name="Dedysh S.N."/>
            <person name="Miroshnikov K."/>
            <person name="Danilova O.V."/>
            <person name="Hakobyan A."/>
            <person name="Liesack W."/>
        </authorList>
    </citation>
    <scope>NUCLEOTIDE SEQUENCE [LARGE SCALE GENOMIC DNA]</scope>
    <source>
        <strain evidence="15 16">Shm1</strain>
    </source>
</reference>
<evidence type="ECO:0000313" key="15">
    <source>
        <dbReference type="EMBL" id="QFY44825.1"/>
    </source>
</evidence>
<dbReference type="PROSITE" id="PS00883">
    <property type="entry name" value="NI_HGENASE_CYTB_2"/>
    <property type="match status" value="1"/>
</dbReference>
<dbReference type="NCBIfam" id="TIGR02125">
    <property type="entry name" value="CytB-hydogenase"/>
    <property type="match status" value="1"/>
</dbReference>
<dbReference type="GO" id="GO:0020037">
    <property type="term" value="F:heme binding"/>
    <property type="evidence" value="ECO:0007669"/>
    <property type="project" value="TreeGrafter"/>
</dbReference>
<evidence type="ECO:0000256" key="6">
    <source>
        <dbReference type="ARBA" id="ARBA00022692"/>
    </source>
</evidence>
<dbReference type="OrthoDB" id="197262at2"/>
<keyword evidence="16" id="KW-1185">Reference proteome</keyword>
<keyword evidence="7" id="KW-0479">Metal-binding</keyword>
<evidence type="ECO:0000313" key="16">
    <source>
        <dbReference type="Proteomes" id="UP000325755"/>
    </source>
</evidence>
<keyword evidence="6 13" id="KW-0812">Transmembrane</keyword>
<evidence type="ECO:0000256" key="12">
    <source>
        <dbReference type="ARBA" id="ARBA00056801"/>
    </source>
</evidence>
<dbReference type="InterPro" id="IPR011577">
    <property type="entry name" value="Cyt_b561_bac/Ni-Hgenase"/>
</dbReference>
<dbReference type="KEGG" id="mmob:F6R98_21130"/>
<keyword evidence="10" id="KW-0408">Iron</keyword>
<dbReference type="PANTHER" id="PTHR30485:SF0">
    <property type="entry name" value="NI_FE-HYDROGENASE 1 B-TYPE CYTOCHROME SUBUNIT-RELATED"/>
    <property type="match status" value="1"/>
</dbReference>